<evidence type="ECO:0000313" key="1">
    <source>
        <dbReference type="EMBL" id="MDQ0496972.1"/>
    </source>
</evidence>
<protein>
    <submittedName>
        <fullName evidence="1">Uncharacterized protein</fullName>
    </submittedName>
</protein>
<keyword evidence="2" id="KW-1185">Reference proteome</keyword>
<comment type="caution">
    <text evidence="1">The sequence shown here is derived from an EMBL/GenBank/DDBJ whole genome shotgun (WGS) entry which is preliminary data.</text>
</comment>
<name>A0ABU0L6R9_9BACL</name>
<gene>
    <name evidence="1" type="ORF">QOZ95_005172</name>
</gene>
<reference evidence="1 2" key="1">
    <citation type="submission" date="2023-07" db="EMBL/GenBank/DDBJ databases">
        <title>Genomic Encyclopedia of Type Strains, Phase IV (KMG-IV): sequencing the most valuable type-strain genomes for metagenomic binning, comparative biology and taxonomic classification.</title>
        <authorList>
            <person name="Goeker M."/>
        </authorList>
    </citation>
    <scope>NUCLEOTIDE SEQUENCE [LARGE SCALE GENOMIC DNA]</scope>
    <source>
        <strain evidence="1 2">DSM 14914</strain>
    </source>
</reference>
<accession>A0ABU0L6R9</accession>
<proteinExistence type="predicted"/>
<organism evidence="1 2">
    <name type="scientific">Paenibacillus brasilensis</name>
    <dbReference type="NCBI Taxonomy" id="128574"/>
    <lineage>
        <taxon>Bacteria</taxon>
        <taxon>Bacillati</taxon>
        <taxon>Bacillota</taxon>
        <taxon>Bacilli</taxon>
        <taxon>Bacillales</taxon>
        <taxon>Paenibacillaceae</taxon>
        <taxon>Paenibacillus</taxon>
    </lineage>
</organism>
<sequence>MFVLLQGKGIQMAICLDYELVEIRGTVALYKFGNCLEELDGIFEIDLPKLINGEISMQAPIGEVVKLKNDNQSQAKAIKVFGKIYKHYLEHHEYPTKGGYYA</sequence>
<dbReference type="EMBL" id="JAUSWA010000048">
    <property type="protein sequence ID" value="MDQ0496972.1"/>
    <property type="molecule type" value="Genomic_DNA"/>
</dbReference>
<dbReference type="Proteomes" id="UP001242811">
    <property type="component" value="Unassembled WGS sequence"/>
</dbReference>
<evidence type="ECO:0000313" key="2">
    <source>
        <dbReference type="Proteomes" id="UP001242811"/>
    </source>
</evidence>